<dbReference type="Pfam" id="PF00293">
    <property type="entry name" value="NUDIX"/>
    <property type="match status" value="1"/>
</dbReference>
<dbReference type="InterPro" id="IPR020476">
    <property type="entry name" value="Nudix_hydrolase"/>
</dbReference>
<feature type="domain" description="Nudix hydrolase" evidence="3">
    <location>
        <begin position="56"/>
        <end position="193"/>
    </location>
</feature>
<dbReference type="GO" id="GO:0019693">
    <property type="term" value="P:ribose phosphate metabolic process"/>
    <property type="evidence" value="ECO:0007669"/>
    <property type="project" value="TreeGrafter"/>
</dbReference>
<keyword evidence="1 2" id="KW-0378">Hydrolase</keyword>
<dbReference type="GO" id="GO:0006753">
    <property type="term" value="P:nucleoside phosphate metabolic process"/>
    <property type="evidence" value="ECO:0007669"/>
    <property type="project" value="TreeGrafter"/>
</dbReference>
<dbReference type="InterPro" id="IPR015797">
    <property type="entry name" value="NUDIX_hydrolase-like_dom_sf"/>
</dbReference>
<evidence type="ECO:0000313" key="4">
    <source>
        <dbReference type="EMBL" id="GBG29347.1"/>
    </source>
</evidence>
<dbReference type="PANTHER" id="PTHR11839:SF1">
    <property type="entry name" value="ADP-SUGAR PYROPHOSPHATASE"/>
    <property type="match status" value="1"/>
</dbReference>
<evidence type="ECO:0000313" key="5">
    <source>
        <dbReference type="Proteomes" id="UP000241890"/>
    </source>
</evidence>
<dbReference type="Proteomes" id="UP000241890">
    <property type="component" value="Unassembled WGS sequence"/>
</dbReference>
<dbReference type="InParanoid" id="A0A2R5GEH6"/>
<evidence type="ECO:0000256" key="2">
    <source>
        <dbReference type="RuleBase" id="RU003476"/>
    </source>
</evidence>
<name>A0A2R5GEH6_9STRA</name>
<dbReference type="InterPro" id="IPR000086">
    <property type="entry name" value="NUDIX_hydrolase_dom"/>
</dbReference>
<dbReference type="AlphaFoldDB" id="A0A2R5GEH6"/>
<dbReference type="GO" id="GO:0005634">
    <property type="term" value="C:nucleus"/>
    <property type="evidence" value="ECO:0007669"/>
    <property type="project" value="TreeGrafter"/>
</dbReference>
<protein>
    <submittedName>
        <fullName evidence="4">ADP-sugar pyrophosphatase</fullName>
    </submittedName>
</protein>
<keyword evidence="5" id="KW-1185">Reference proteome</keyword>
<evidence type="ECO:0000259" key="3">
    <source>
        <dbReference type="PROSITE" id="PS51462"/>
    </source>
</evidence>
<evidence type="ECO:0000256" key="1">
    <source>
        <dbReference type="ARBA" id="ARBA00022801"/>
    </source>
</evidence>
<dbReference type="GO" id="GO:0047631">
    <property type="term" value="F:ADP-ribose diphosphatase activity"/>
    <property type="evidence" value="ECO:0007669"/>
    <property type="project" value="TreeGrafter"/>
</dbReference>
<sequence length="207" mass="22848">MATKKENRASAKLLKTEPVQPEGFKWVQLAKLTYEDAEGKERQWEMSMRSTRKGDVDGVAVVCRLLKKGEKPKTVLVSQFRPPANAYVLEVPAGLVDEGETAEQAAIRELKEETGFTATRVTHVSPIVLSDPGVSGDTMQYVTVEVDLDAEENLNPKANPEEGEHIDIHIVEIDSLLSVLQDPTQVVQDRPKVVVDARLFGLALSML</sequence>
<dbReference type="CDD" id="cd18888">
    <property type="entry name" value="NUDIX_ADPRase_Nudt5"/>
    <property type="match status" value="1"/>
</dbReference>
<dbReference type="PROSITE" id="PS00893">
    <property type="entry name" value="NUDIX_BOX"/>
    <property type="match status" value="1"/>
</dbReference>
<accession>A0A2R5GEH6</accession>
<reference evidence="4 5" key="1">
    <citation type="submission" date="2017-12" db="EMBL/GenBank/DDBJ databases">
        <title>Sequencing, de novo assembly and annotation of complete genome of a new Thraustochytrid species, strain FCC1311.</title>
        <authorList>
            <person name="Sedici K."/>
            <person name="Godart F."/>
            <person name="Aiese Cigliano R."/>
            <person name="Sanseverino W."/>
            <person name="Barakat M."/>
            <person name="Ortet P."/>
            <person name="Marechal E."/>
            <person name="Cagnac O."/>
            <person name="Amato A."/>
        </authorList>
    </citation>
    <scope>NUCLEOTIDE SEQUENCE [LARGE SCALE GENOMIC DNA]</scope>
</reference>
<comment type="caution">
    <text evidence="4">The sequence shown here is derived from an EMBL/GenBank/DDBJ whole genome shotgun (WGS) entry which is preliminary data.</text>
</comment>
<dbReference type="EMBL" id="BEYU01000056">
    <property type="protein sequence ID" value="GBG29347.1"/>
    <property type="molecule type" value="Genomic_DNA"/>
</dbReference>
<dbReference type="InterPro" id="IPR020084">
    <property type="entry name" value="NUDIX_hydrolase_CS"/>
</dbReference>
<dbReference type="PRINTS" id="PR00502">
    <property type="entry name" value="NUDIXFAMILY"/>
</dbReference>
<comment type="similarity">
    <text evidence="2">Belongs to the Nudix hydrolase family.</text>
</comment>
<proteinExistence type="inferred from homology"/>
<dbReference type="Gene3D" id="3.90.79.10">
    <property type="entry name" value="Nucleoside Triphosphate Pyrophosphohydrolase"/>
    <property type="match status" value="1"/>
</dbReference>
<gene>
    <name evidence="4" type="ORF">FCC1311_055692</name>
</gene>
<dbReference type="SUPFAM" id="SSF55811">
    <property type="entry name" value="Nudix"/>
    <property type="match status" value="1"/>
</dbReference>
<organism evidence="4 5">
    <name type="scientific">Hondaea fermentalgiana</name>
    <dbReference type="NCBI Taxonomy" id="2315210"/>
    <lineage>
        <taxon>Eukaryota</taxon>
        <taxon>Sar</taxon>
        <taxon>Stramenopiles</taxon>
        <taxon>Bigyra</taxon>
        <taxon>Labyrinthulomycetes</taxon>
        <taxon>Thraustochytrida</taxon>
        <taxon>Thraustochytriidae</taxon>
        <taxon>Hondaea</taxon>
    </lineage>
</organism>
<dbReference type="OrthoDB" id="10249920at2759"/>
<dbReference type="PANTHER" id="PTHR11839">
    <property type="entry name" value="UDP/ADP-SUGAR PYROPHOSPHATASE"/>
    <property type="match status" value="1"/>
</dbReference>
<dbReference type="PROSITE" id="PS51462">
    <property type="entry name" value="NUDIX"/>
    <property type="match status" value="1"/>
</dbReference>